<gene>
    <name evidence="2" type="ORF">R16034_02615</name>
</gene>
<evidence type="ECO:0000313" key="3">
    <source>
        <dbReference type="Proteomes" id="UP001189225"/>
    </source>
</evidence>
<sequence>MATHPLNLCDRAGKEANSLRSDKPPSLIRPLTKIQGAIKGSTSKEKGQPIARLALSFGLAPRVFGFVL</sequence>
<accession>A0AB72X3J5</accession>
<comment type="caution">
    <text evidence="2">The sequence shown here is derived from an EMBL/GenBank/DDBJ whole genome shotgun (WGS) entry which is preliminary data.</text>
</comment>
<protein>
    <submittedName>
        <fullName evidence="2">Uncharacterized protein</fullName>
    </submittedName>
</protein>
<evidence type="ECO:0000256" key="1">
    <source>
        <dbReference type="SAM" id="MobiDB-lite"/>
    </source>
</evidence>
<feature type="region of interest" description="Disordered" evidence="1">
    <location>
        <begin position="1"/>
        <end position="25"/>
    </location>
</feature>
<dbReference type="AlphaFoldDB" id="A0AB72X3J5"/>
<evidence type="ECO:0000313" key="2">
    <source>
        <dbReference type="EMBL" id="CAJ0741387.1"/>
    </source>
</evidence>
<name>A0AB72X3J5_9RALS</name>
<keyword evidence="3" id="KW-1185">Reference proteome</keyword>
<proteinExistence type="predicted"/>
<reference evidence="2 3" key="1">
    <citation type="submission" date="2023-07" db="EMBL/GenBank/DDBJ databases">
        <authorList>
            <person name="Peeters C."/>
        </authorList>
    </citation>
    <scope>NUCLEOTIDE SEQUENCE [LARGE SCALE GENOMIC DNA]</scope>
    <source>
        <strain evidence="2 3">R-16034</strain>
    </source>
</reference>
<dbReference type="EMBL" id="CATWHI010000003">
    <property type="protein sequence ID" value="CAJ0741387.1"/>
    <property type="molecule type" value="Genomic_DNA"/>
</dbReference>
<organism evidence="2 3">
    <name type="scientific">Ralstonia edaphi</name>
    <dbReference type="NCBI Taxonomy" id="3058599"/>
    <lineage>
        <taxon>Bacteria</taxon>
        <taxon>Pseudomonadati</taxon>
        <taxon>Pseudomonadota</taxon>
        <taxon>Betaproteobacteria</taxon>
        <taxon>Burkholderiales</taxon>
        <taxon>Burkholderiaceae</taxon>
        <taxon>Ralstonia</taxon>
    </lineage>
</organism>
<dbReference type="Proteomes" id="UP001189225">
    <property type="component" value="Unassembled WGS sequence"/>
</dbReference>